<proteinExistence type="inferred from homology"/>
<dbReference type="InterPro" id="IPR010989">
    <property type="entry name" value="SNARE"/>
</dbReference>
<comment type="similarity">
    <text evidence="2">Belongs to the syntaxin family.</text>
</comment>
<dbReference type="PANTHER" id="PTHR19957:SF83">
    <property type="entry name" value="SYNTAXIN-16"/>
    <property type="match status" value="1"/>
</dbReference>
<dbReference type="OMA" id="NRKMCII"/>
<dbReference type="GeneID" id="110980056"/>
<dbReference type="OrthoDB" id="10251371at2759"/>
<evidence type="ECO:0000256" key="2">
    <source>
        <dbReference type="ARBA" id="ARBA00009063"/>
    </source>
</evidence>
<dbReference type="AlphaFoldDB" id="A0A8B7YI30"/>
<evidence type="ECO:0000259" key="15">
    <source>
        <dbReference type="PROSITE" id="PS50192"/>
    </source>
</evidence>
<keyword evidence="4" id="KW-0597">Phosphoprotein</keyword>
<evidence type="ECO:0000256" key="14">
    <source>
        <dbReference type="SAM" id="Phobius"/>
    </source>
</evidence>
<feature type="transmembrane region" description="Helical" evidence="14">
    <location>
        <begin position="290"/>
        <end position="309"/>
    </location>
</feature>
<dbReference type="PANTHER" id="PTHR19957">
    <property type="entry name" value="SYNTAXIN"/>
    <property type="match status" value="1"/>
</dbReference>
<organism evidence="16 17">
    <name type="scientific">Acanthaster planci</name>
    <name type="common">Crown-of-thorns starfish</name>
    <dbReference type="NCBI Taxonomy" id="133434"/>
    <lineage>
        <taxon>Eukaryota</taxon>
        <taxon>Metazoa</taxon>
        <taxon>Echinodermata</taxon>
        <taxon>Eleutherozoa</taxon>
        <taxon>Asterozoa</taxon>
        <taxon>Asteroidea</taxon>
        <taxon>Valvatacea</taxon>
        <taxon>Valvatida</taxon>
        <taxon>Acanthasteridae</taxon>
        <taxon>Acanthaster</taxon>
    </lineage>
</organism>
<dbReference type="GO" id="GO:0031201">
    <property type="term" value="C:SNARE complex"/>
    <property type="evidence" value="ECO:0007669"/>
    <property type="project" value="TreeGrafter"/>
</dbReference>
<evidence type="ECO:0000256" key="12">
    <source>
        <dbReference type="ARBA" id="ARBA00064026"/>
    </source>
</evidence>
<evidence type="ECO:0000256" key="4">
    <source>
        <dbReference type="ARBA" id="ARBA00022553"/>
    </source>
</evidence>
<gene>
    <name evidence="17" type="primary">LOC110980056</name>
</gene>
<keyword evidence="7 14" id="KW-1133">Transmembrane helix</keyword>
<evidence type="ECO:0000313" key="16">
    <source>
        <dbReference type="Proteomes" id="UP000694845"/>
    </source>
</evidence>
<dbReference type="CTD" id="8675"/>
<dbReference type="GO" id="GO:0006906">
    <property type="term" value="P:vesicle fusion"/>
    <property type="evidence" value="ECO:0007669"/>
    <property type="project" value="TreeGrafter"/>
</dbReference>
<dbReference type="GO" id="GO:0000139">
    <property type="term" value="C:Golgi membrane"/>
    <property type="evidence" value="ECO:0007669"/>
    <property type="project" value="UniProtKB-SubCell"/>
</dbReference>
<dbReference type="RefSeq" id="XP_022092045.1">
    <property type="nucleotide sequence ID" value="XM_022236353.1"/>
</dbReference>
<evidence type="ECO:0000256" key="10">
    <source>
        <dbReference type="ARBA" id="ARBA00023136"/>
    </source>
</evidence>
<comment type="function">
    <text evidence="11">SNARE involved in vesicular transport from the late endosomes to the trans-Golgi network.</text>
</comment>
<reference evidence="17" key="1">
    <citation type="submission" date="2025-08" db="UniProtKB">
        <authorList>
            <consortium name="RefSeq"/>
        </authorList>
    </citation>
    <scope>IDENTIFICATION</scope>
</reference>
<keyword evidence="10 14" id="KW-0472">Membrane</keyword>
<dbReference type="FunFam" id="1.20.58.70:FF:000002">
    <property type="entry name" value="syntaxin-16 isoform X2"/>
    <property type="match status" value="1"/>
</dbReference>
<dbReference type="GO" id="GO:0005484">
    <property type="term" value="F:SNAP receptor activity"/>
    <property type="evidence" value="ECO:0007669"/>
    <property type="project" value="InterPro"/>
</dbReference>
<keyword evidence="16" id="KW-1185">Reference proteome</keyword>
<dbReference type="InterPro" id="IPR045242">
    <property type="entry name" value="Syntaxin"/>
</dbReference>
<sequence length="312" mass="35779">MATRSLTEIFILMRNNASQSRHIFSENVPDDRMALVSGVSNDPDAVIGATKISIPPEWVDAVEEISYDTTRIQQKMKELAALHDKHLTRPTLDDSMEEEHAIEIATQEITQMFHRCQRAIQAIGGKSRSASSQEQKVTKNIMGSLAGRLQELSINFRKSQSNYLKRMKSREERSKHFFDTNLTPGSAIMTEEDIMEDDLLYDRGFTDTQMQMVEENAAFVQQREKEINHIVQSIVDLNEIFRDLASMVVEQGTILDRIDYNIEKTATKVEQGLKQLQKAEKYQKKNRKMLVIMILAVIVIIMIIILIATKFR</sequence>
<evidence type="ECO:0000256" key="9">
    <source>
        <dbReference type="ARBA" id="ARBA00023054"/>
    </source>
</evidence>
<dbReference type="FunFam" id="1.20.5.110:FF:000081">
    <property type="entry name" value="Syntaxin 16"/>
    <property type="match status" value="1"/>
</dbReference>
<evidence type="ECO:0000256" key="1">
    <source>
        <dbReference type="ARBA" id="ARBA00004409"/>
    </source>
</evidence>
<evidence type="ECO:0000256" key="6">
    <source>
        <dbReference type="ARBA" id="ARBA00022927"/>
    </source>
</evidence>
<keyword evidence="3" id="KW-0813">Transport</keyword>
<evidence type="ECO:0000313" key="17">
    <source>
        <dbReference type="RefSeq" id="XP_022092045.1"/>
    </source>
</evidence>
<feature type="domain" description="T-SNARE coiled-coil homology" evidence="15">
    <location>
        <begin position="217"/>
        <end position="279"/>
    </location>
</feature>
<protein>
    <recommendedName>
        <fullName evidence="13">Syntaxin-16</fullName>
    </recommendedName>
</protein>
<keyword evidence="5 14" id="KW-0812">Transmembrane</keyword>
<evidence type="ECO:0000256" key="3">
    <source>
        <dbReference type="ARBA" id="ARBA00022448"/>
    </source>
</evidence>
<name>A0A8B7YI30_ACAPL</name>
<evidence type="ECO:0000256" key="11">
    <source>
        <dbReference type="ARBA" id="ARBA00037772"/>
    </source>
</evidence>
<dbReference type="Gene3D" id="1.20.58.70">
    <property type="match status" value="1"/>
</dbReference>
<comment type="subcellular location">
    <subcellularLocation>
        <location evidence="1">Golgi apparatus membrane</location>
        <topology evidence="1">Single-pass type IV membrane protein</topology>
    </subcellularLocation>
</comment>
<keyword evidence="9" id="KW-0175">Coiled coil</keyword>
<evidence type="ECO:0000256" key="8">
    <source>
        <dbReference type="ARBA" id="ARBA00023034"/>
    </source>
</evidence>
<dbReference type="GO" id="GO:0006886">
    <property type="term" value="P:intracellular protein transport"/>
    <property type="evidence" value="ECO:0007669"/>
    <property type="project" value="InterPro"/>
</dbReference>
<accession>A0A8B7YI30</accession>
<dbReference type="PROSITE" id="PS50192">
    <property type="entry name" value="T_SNARE"/>
    <property type="match status" value="1"/>
</dbReference>
<dbReference type="SUPFAM" id="SSF47661">
    <property type="entry name" value="t-snare proteins"/>
    <property type="match status" value="1"/>
</dbReference>
<dbReference type="GO" id="GO:0048278">
    <property type="term" value="P:vesicle docking"/>
    <property type="evidence" value="ECO:0007669"/>
    <property type="project" value="TreeGrafter"/>
</dbReference>
<comment type="subunit">
    <text evidence="12">Interacts with GCC2. Interacts with BAIAP3; this interaction is increased in the presence of calcium.</text>
</comment>
<evidence type="ECO:0000256" key="13">
    <source>
        <dbReference type="ARBA" id="ARBA00069803"/>
    </source>
</evidence>
<dbReference type="GO" id="GO:0000149">
    <property type="term" value="F:SNARE binding"/>
    <property type="evidence" value="ECO:0007669"/>
    <property type="project" value="TreeGrafter"/>
</dbReference>
<keyword evidence="6" id="KW-0653">Protein transport</keyword>
<dbReference type="Pfam" id="PF05739">
    <property type="entry name" value="SNARE"/>
    <property type="match status" value="1"/>
</dbReference>
<keyword evidence="8" id="KW-0333">Golgi apparatus</keyword>
<dbReference type="PROSITE" id="PS00914">
    <property type="entry name" value="SYNTAXIN"/>
    <property type="match status" value="1"/>
</dbReference>
<evidence type="ECO:0000256" key="5">
    <source>
        <dbReference type="ARBA" id="ARBA00022692"/>
    </source>
</evidence>
<dbReference type="InterPro" id="IPR000727">
    <property type="entry name" value="T_SNARE_dom"/>
</dbReference>
<dbReference type="CDD" id="cd15845">
    <property type="entry name" value="SNARE_syntaxin16"/>
    <property type="match status" value="1"/>
</dbReference>
<dbReference type="SMART" id="SM00397">
    <property type="entry name" value="t_SNARE"/>
    <property type="match status" value="1"/>
</dbReference>
<dbReference type="KEGG" id="aplc:110980056"/>
<dbReference type="Proteomes" id="UP000694845">
    <property type="component" value="Unplaced"/>
</dbReference>
<dbReference type="InterPro" id="IPR006012">
    <property type="entry name" value="Syntaxin/epimorphin_CS"/>
</dbReference>
<evidence type="ECO:0000256" key="7">
    <source>
        <dbReference type="ARBA" id="ARBA00022989"/>
    </source>
</evidence>